<evidence type="ECO:0000256" key="3">
    <source>
        <dbReference type="ARBA" id="ARBA00022692"/>
    </source>
</evidence>
<evidence type="ECO:0000256" key="4">
    <source>
        <dbReference type="ARBA" id="ARBA00022989"/>
    </source>
</evidence>
<dbReference type="STRING" id="691883.A0A058Z495"/>
<dbReference type="RefSeq" id="XP_009496675.1">
    <property type="nucleotide sequence ID" value="XM_009498400.1"/>
</dbReference>
<feature type="transmembrane region" description="Helical" evidence="7">
    <location>
        <begin position="78"/>
        <end position="98"/>
    </location>
</feature>
<dbReference type="AlphaFoldDB" id="A0A058Z495"/>
<dbReference type="GO" id="GO:0016020">
    <property type="term" value="C:membrane"/>
    <property type="evidence" value="ECO:0007669"/>
    <property type="project" value="UniProtKB-SubCell"/>
</dbReference>
<gene>
    <name evidence="8" type="ORF">H696_04520</name>
</gene>
<evidence type="ECO:0000256" key="1">
    <source>
        <dbReference type="ARBA" id="ARBA00004141"/>
    </source>
</evidence>
<evidence type="ECO:0000313" key="8">
    <source>
        <dbReference type="EMBL" id="KCV69104.1"/>
    </source>
</evidence>
<evidence type="ECO:0000313" key="9">
    <source>
        <dbReference type="Proteomes" id="UP000030693"/>
    </source>
</evidence>
<accession>A0A058Z495</accession>
<dbReference type="Pfam" id="PF03062">
    <property type="entry name" value="MBOAT"/>
    <property type="match status" value="1"/>
</dbReference>
<dbReference type="eggNOG" id="KOG2704">
    <property type="taxonomic scope" value="Eukaryota"/>
</dbReference>
<name>A0A058Z495_FONAL</name>
<feature type="transmembrane region" description="Helical" evidence="7">
    <location>
        <begin position="500"/>
        <end position="519"/>
    </location>
</feature>
<evidence type="ECO:0000256" key="2">
    <source>
        <dbReference type="ARBA" id="ARBA00022679"/>
    </source>
</evidence>
<dbReference type="OMA" id="NAWVSRY"/>
<feature type="transmembrane region" description="Helical" evidence="7">
    <location>
        <begin position="49"/>
        <end position="66"/>
    </location>
</feature>
<dbReference type="Proteomes" id="UP000030693">
    <property type="component" value="Unassembled WGS sequence"/>
</dbReference>
<organism evidence="8">
    <name type="scientific">Fonticula alba</name>
    <name type="common">Slime mold</name>
    <dbReference type="NCBI Taxonomy" id="691883"/>
    <lineage>
        <taxon>Eukaryota</taxon>
        <taxon>Rotosphaerida</taxon>
        <taxon>Fonticulaceae</taxon>
        <taxon>Fonticula</taxon>
    </lineage>
</organism>
<keyword evidence="3 7" id="KW-0812">Transmembrane</keyword>
<evidence type="ECO:0008006" key="10">
    <source>
        <dbReference type="Google" id="ProtNLM"/>
    </source>
</evidence>
<keyword evidence="9" id="KW-1185">Reference proteome</keyword>
<dbReference type="EMBL" id="KB932207">
    <property type="protein sequence ID" value="KCV69104.1"/>
    <property type="molecule type" value="Genomic_DNA"/>
</dbReference>
<evidence type="ECO:0000256" key="7">
    <source>
        <dbReference type="SAM" id="Phobius"/>
    </source>
</evidence>
<dbReference type="InterPro" id="IPR049941">
    <property type="entry name" value="LPLAT_7/PORCN-like"/>
</dbReference>
<sequence>MWDTLVHYTEAYVTTVQAMAEPFTPPPVLYVQRILSKYADTIGVPTDQLSFLLAAAGTLFVVGPITRFLPGPPLVRSLWGALTGLFFCLLVIGSNWAHVAISAFVSYAMMWLLPISIMPYAVFLFELFYTSLGHIHRMAVSSAPLIMDITDGSSSAAATVPTAFDFSAPQMILIIRMTSLAWSIYDGHRVRVFNAALAEWKVRFARDASTPEALAARAKIDRMEPSPSQVVRALPSPPNVLHFLGFILHPASSFCGPAFDYHEYIQSISFAKVRPDGSPAPTVNYLRALRQMAVALFFGGLFFIGDKYAPVADLYRPELAQQGILYRIGLLYSSLLVQRSKYYFAWLLAEACCLVSGFGYYAKGTEERWDGVENANVGEFELGTSIRGLSVGWNKFTSKWLRTSVYDRVPPAWGLAATYIVSASWHGFYAGYYLFFFSAGFMQVINREFRRKIRPRIITPGSTPTTQLLYDIFTWAASLLAVSYLAASFVGLTLEAGLTVWSHFGYMGHYLSLVIWVVLKLIPPPPRTAAAPGGPKKPVAAAAAAADLTTPSMAKAATIKAD</sequence>
<keyword evidence="2" id="KW-0808">Transferase</keyword>
<protein>
    <recommendedName>
        <fullName evidence="10">Lysophospholipid acyltransferase</fullName>
    </recommendedName>
</protein>
<feature type="transmembrane region" description="Helical" evidence="7">
    <location>
        <begin position="342"/>
        <end position="362"/>
    </location>
</feature>
<dbReference type="OrthoDB" id="286734at2759"/>
<keyword evidence="5 7" id="KW-0472">Membrane</keyword>
<keyword evidence="6" id="KW-0012">Acyltransferase</keyword>
<keyword evidence="4 7" id="KW-1133">Transmembrane helix</keyword>
<dbReference type="PANTHER" id="PTHR13906">
    <property type="entry name" value="PORCUPINE"/>
    <property type="match status" value="1"/>
</dbReference>
<feature type="transmembrane region" description="Helical" evidence="7">
    <location>
        <begin position="468"/>
        <end position="494"/>
    </location>
</feature>
<reference evidence="8" key="1">
    <citation type="submission" date="2013-04" db="EMBL/GenBank/DDBJ databases">
        <title>The Genome Sequence of Fonticula alba ATCC 38817.</title>
        <authorList>
            <consortium name="The Broad Institute Genomics Platform"/>
            <person name="Russ C."/>
            <person name="Cuomo C."/>
            <person name="Burger G."/>
            <person name="Gray M.W."/>
            <person name="Holland P.W.H."/>
            <person name="King N."/>
            <person name="Lang F.B.F."/>
            <person name="Roger A.J."/>
            <person name="Ruiz-Trillo I."/>
            <person name="Brown M."/>
            <person name="Walker B."/>
            <person name="Young S."/>
            <person name="Zeng Q."/>
            <person name="Gargeya S."/>
            <person name="Fitzgerald M."/>
            <person name="Haas B."/>
            <person name="Abouelleil A."/>
            <person name="Allen A.W."/>
            <person name="Alvarado L."/>
            <person name="Arachchi H.M."/>
            <person name="Berlin A.M."/>
            <person name="Chapman S.B."/>
            <person name="Gainer-Dewar J."/>
            <person name="Goldberg J."/>
            <person name="Griggs A."/>
            <person name="Gujja S."/>
            <person name="Hansen M."/>
            <person name="Howarth C."/>
            <person name="Imamovic A."/>
            <person name="Ireland A."/>
            <person name="Larimer J."/>
            <person name="McCowan C."/>
            <person name="Murphy C."/>
            <person name="Pearson M."/>
            <person name="Poon T.W."/>
            <person name="Priest M."/>
            <person name="Roberts A."/>
            <person name="Saif S."/>
            <person name="Shea T."/>
            <person name="Sisk P."/>
            <person name="Sykes S."/>
            <person name="Wortman J."/>
            <person name="Nusbaum C."/>
            <person name="Birren B."/>
        </authorList>
    </citation>
    <scope>NUCLEOTIDE SEQUENCE [LARGE SCALE GENOMIC DNA]</scope>
    <source>
        <strain evidence="8">ATCC 38817</strain>
    </source>
</reference>
<comment type="subcellular location">
    <subcellularLocation>
        <location evidence="1">Membrane</location>
        <topology evidence="1">Multi-pass membrane protein</topology>
    </subcellularLocation>
</comment>
<dbReference type="GO" id="GO:0030258">
    <property type="term" value="P:lipid modification"/>
    <property type="evidence" value="ECO:0007669"/>
    <property type="project" value="TreeGrafter"/>
</dbReference>
<dbReference type="GO" id="GO:0016746">
    <property type="term" value="F:acyltransferase activity"/>
    <property type="evidence" value="ECO:0007669"/>
    <property type="project" value="UniProtKB-KW"/>
</dbReference>
<evidence type="ECO:0000256" key="5">
    <source>
        <dbReference type="ARBA" id="ARBA00023136"/>
    </source>
</evidence>
<dbReference type="PANTHER" id="PTHR13906:SF4">
    <property type="entry name" value="LYSOPHOSPHOLIPID ACYLTRANSFERASE 6"/>
    <property type="match status" value="1"/>
</dbReference>
<dbReference type="GeneID" id="20529245"/>
<proteinExistence type="predicted"/>
<feature type="transmembrane region" description="Helical" evidence="7">
    <location>
        <begin position="104"/>
        <end position="129"/>
    </location>
</feature>
<feature type="transmembrane region" description="Helical" evidence="7">
    <location>
        <begin position="429"/>
        <end position="447"/>
    </location>
</feature>
<dbReference type="InterPro" id="IPR004299">
    <property type="entry name" value="MBOAT_fam"/>
</dbReference>
<evidence type="ECO:0000256" key="6">
    <source>
        <dbReference type="ARBA" id="ARBA00023315"/>
    </source>
</evidence>